<dbReference type="AlphaFoldDB" id="A0A367W278"/>
<dbReference type="Gene3D" id="2.30.30.110">
    <property type="match status" value="1"/>
</dbReference>
<dbReference type="PANTHER" id="PTHR33988">
    <property type="entry name" value="ENDORIBONUCLEASE MAZF-RELATED"/>
    <property type="match status" value="1"/>
</dbReference>
<dbReference type="Pfam" id="PF02452">
    <property type="entry name" value="PemK_toxin"/>
    <property type="match status" value="1"/>
</dbReference>
<evidence type="ECO:0000313" key="2">
    <source>
        <dbReference type="Proteomes" id="UP000253226"/>
    </source>
</evidence>
<dbReference type="InterPro" id="IPR003477">
    <property type="entry name" value="PemK-like"/>
</dbReference>
<dbReference type="GO" id="GO:0016075">
    <property type="term" value="P:rRNA catabolic process"/>
    <property type="evidence" value="ECO:0007669"/>
    <property type="project" value="TreeGrafter"/>
</dbReference>
<dbReference type="EMBL" id="JPWF01000011">
    <property type="protein sequence ID" value="RCK33865.1"/>
    <property type="molecule type" value="Genomic_DNA"/>
</dbReference>
<dbReference type="GO" id="GO:0003677">
    <property type="term" value="F:DNA binding"/>
    <property type="evidence" value="ECO:0007669"/>
    <property type="project" value="InterPro"/>
</dbReference>
<comment type="caution">
    <text evidence="1">The sequence shown here is derived from an EMBL/GenBank/DDBJ whole genome shotgun (WGS) entry which is preliminary data.</text>
</comment>
<dbReference type="GO" id="GO:0006402">
    <property type="term" value="P:mRNA catabolic process"/>
    <property type="evidence" value="ECO:0007669"/>
    <property type="project" value="TreeGrafter"/>
</dbReference>
<gene>
    <name evidence="1" type="ORF">TH19_16810</name>
</gene>
<name>A0A367W278_9PROT</name>
<dbReference type="Proteomes" id="UP000253226">
    <property type="component" value="Unassembled WGS sequence"/>
</dbReference>
<dbReference type="InterPro" id="IPR011067">
    <property type="entry name" value="Plasmid_toxin/cell-grow_inhib"/>
</dbReference>
<dbReference type="GO" id="GO:0004521">
    <property type="term" value="F:RNA endonuclease activity"/>
    <property type="evidence" value="ECO:0007669"/>
    <property type="project" value="TreeGrafter"/>
</dbReference>
<proteinExistence type="predicted"/>
<dbReference type="PANTHER" id="PTHR33988:SF3">
    <property type="entry name" value="ENDORIBONUCLEASE TOXIN CHPB-RELATED"/>
    <property type="match status" value="1"/>
</dbReference>
<dbReference type="SUPFAM" id="SSF50118">
    <property type="entry name" value="Cell growth inhibitor/plasmid maintenance toxic component"/>
    <property type="match status" value="1"/>
</dbReference>
<sequence length="122" mass="13539">MTTLPYVPERGEIVWLDFEPTKGKEIGKYRPALVLSSRQYNSQTGLMICCPVSTSIRGAMTEVPVDNLDKPSVVASSLIQTLSWKDRKVKFIAKAEAGVMEQVLVRIIPLIGADSVIEKFIE</sequence>
<dbReference type="RefSeq" id="WP_114103423.1">
    <property type="nucleotide sequence ID" value="NZ_JPWF01000011.1"/>
</dbReference>
<organism evidence="1 2">
    <name type="scientific">Thalassospira profundimaris</name>
    <dbReference type="NCBI Taxonomy" id="502049"/>
    <lineage>
        <taxon>Bacteria</taxon>
        <taxon>Pseudomonadati</taxon>
        <taxon>Pseudomonadota</taxon>
        <taxon>Alphaproteobacteria</taxon>
        <taxon>Rhodospirillales</taxon>
        <taxon>Thalassospiraceae</taxon>
        <taxon>Thalassospira</taxon>
    </lineage>
</organism>
<reference evidence="1 2" key="1">
    <citation type="submission" date="2014-07" db="EMBL/GenBank/DDBJ databases">
        <title>Draft genome sequence of Thalassospira profundimaris 35.</title>
        <authorList>
            <person name="Lai Q."/>
            <person name="Shao Z."/>
        </authorList>
    </citation>
    <scope>NUCLEOTIDE SEQUENCE [LARGE SCALE GENOMIC DNA]</scope>
    <source>
        <strain evidence="1 2">35</strain>
    </source>
</reference>
<protein>
    <submittedName>
        <fullName evidence="1">MazF family transcriptional regulator</fullName>
    </submittedName>
</protein>
<evidence type="ECO:0000313" key="1">
    <source>
        <dbReference type="EMBL" id="RCK33865.1"/>
    </source>
</evidence>
<dbReference type="OrthoDB" id="9808744at2"/>
<accession>A0A367W278</accession>